<dbReference type="InterPro" id="IPR000782">
    <property type="entry name" value="FAS1_domain"/>
</dbReference>
<evidence type="ECO:0000256" key="2">
    <source>
        <dbReference type="SAM" id="SignalP"/>
    </source>
</evidence>
<reference evidence="4 5" key="1">
    <citation type="journal article" date="2013" name="Int. J. Syst. Evol. Microbiol.">
        <title>Marinoscillum luteum sp. nov., isolated from marine sediment.</title>
        <authorList>
            <person name="Cha I.T."/>
            <person name="Park S.J."/>
            <person name="Kim S.J."/>
            <person name="Kim J.G."/>
            <person name="Jung M.Y."/>
            <person name="Shin K.S."/>
            <person name="Kwon K.K."/>
            <person name="Yang S.H."/>
            <person name="Seo Y.S."/>
            <person name="Rhee S.K."/>
        </authorList>
    </citation>
    <scope>NUCLEOTIDE SEQUENCE [LARGE SCALE GENOMIC DNA]</scope>
    <source>
        <strain evidence="4 5">KCTC 23939</strain>
    </source>
</reference>
<feature type="chain" id="PRO_5046441638" evidence="2">
    <location>
        <begin position="24"/>
        <end position="191"/>
    </location>
</feature>
<dbReference type="PROSITE" id="PS50213">
    <property type="entry name" value="FAS1"/>
    <property type="match status" value="1"/>
</dbReference>
<name>A0ABW7NAH9_9BACT</name>
<accession>A0ABW7NAH9</accession>
<organism evidence="4 5">
    <name type="scientific">Marinoscillum luteum</name>
    <dbReference type="NCBI Taxonomy" id="861051"/>
    <lineage>
        <taxon>Bacteria</taxon>
        <taxon>Pseudomonadati</taxon>
        <taxon>Bacteroidota</taxon>
        <taxon>Cytophagia</taxon>
        <taxon>Cytophagales</taxon>
        <taxon>Reichenbachiellaceae</taxon>
        <taxon>Marinoscillum</taxon>
    </lineage>
</organism>
<dbReference type="PANTHER" id="PTHR10900">
    <property type="entry name" value="PERIOSTIN-RELATED"/>
    <property type="match status" value="1"/>
</dbReference>
<dbReference type="Pfam" id="PF02469">
    <property type="entry name" value="Fasciclin"/>
    <property type="match status" value="1"/>
</dbReference>
<sequence length="191" mass="19949">MKTKSIMSMMAVLAMGVMLSCSSGNTERTDDQATSAATSHPKGQASVSDNVSDRNILQVAVASDAHTTLVAAVEAAQIEHVLVNAGPLTVFAPTNEAFNLLPEGVVENLLKPENKSDLATTLTRHAAPGSFDLEALKREASKGRKIYMATGDYLEVKVDGDNVSVGGANILATISTSNGIIHVIDKVIASN</sequence>
<comment type="caution">
    <text evidence="4">The sequence shown here is derived from an EMBL/GenBank/DDBJ whole genome shotgun (WGS) entry which is preliminary data.</text>
</comment>
<proteinExistence type="predicted"/>
<dbReference type="RefSeq" id="WP_159582374.1">
    <property type="nucleotide sequence ID" value="NZ_JBIPKE010000018.1"/>
</dbReference>
<gene>
    <name evidence="4" type="ORF">ACHKAR_14350</name>
</gene>
<dbReference type="PROSITE" id="PS51257">
    <property type="entry name" value="PROKAR_LIPOPROTEIN"/>
    <property type="match status" value="1"/>
</dbReference>
<feature type="domain" description="FAS1" evidence="3">
    <location>
        <begin position="53"/>
        <end position="188"/>
    </location>
</feature>
<dbReference type="SUPFAM" id="SSF82153">
    <property type="entry name" value="FAS1 domain"/>
    <property type="match status" value="1"/>
</dbReference>
<dbReference type="Proteomes" id="UP001610063">
    <property type="component" value="Unassembled WGS sequence"/>
</dbReference>
<evidence type="ECO:0000313" key="4">
    <source>
        <dbReference type="EMBL" id="MFH6984632.1"/>
    </source>
</evidence>
<keyword evidence="2" id="KW-0732">Signal</keyword>
<dbReference type="EMBL" id="JBIPKE010000018">
    <property type="protein sequence ID" value="MFH6984632.1"/>
    <property type="molecule type" value="Genomic_DNA"/>
</dbReference>
<dbReference type="Gene3D" id="2.30.180.10">
    <property type="entry name" value="FAS1 domain"/>
    <property type="match status" value="1"/>
</dbReference>
<dbReference type="SMART" id="SM00554">
    <property type="entry name" value="FAS1"/>
    <property type="match status" value="1"/>
</dbReference>
<dbReference type="InterPro" id="IPR050904">
    <property type="entry name" value="Adhesion/Biosynth-related"/>
</dbReference>
<feature type="signal peptide" evidence="2">
    <location>
        <begin position="1"/>
        <end position="23"/>
    </location>
</feature>
<keyword evidence="5" id="KW-1185">Reference proteome</keyword>
<evidence type="ECO:0000313" key="5">
    <source>
        <dbReference type="Proteomes" id="UP001610063"/>
    </source>
</evidence>
<evidence type="ECO:0000259" key="3">
    <source>
        <dbReference type="PROSITE" id="PS50213"/>
    </source>
</evidence>
<dbReference type="InterPro" id="IPR036378">
    <property type="entry name" value="FAS1_dom_sf"/>
</dbReference>
<evidence type="ECO:0000256" key="1">
    <source>
        <dbReference type="SAM" id="MobiDB-lite"/>
    </source>
</evidence>
<protein>
    <submittedName>
        <fullName evidence="4">Fasciclin domain-containing protein</fullName>
    </submittedName>
</protein>
<feature type="compositionally biased region" description="Polar residues" evidence="1">
    <location>
        <begin position="24"/>
        <end position="38"/>
    </location>
</feature>
<dbReference type="PANTHER" id="PTHR10900:SF77">
    <property type="entry name" value="FI19380P1"/>
    <property type="match status" value="1"/>
</dbReference>
<feature type="region of interest" description="Disordered" evidence="1">
    <location>
        <begin position="24"/>
        <end position="50"/>
    </location>
</feature>